<accession>A0A1H1PUK5</accession>
<dbReference type="InterPro" id="IPR049457">
    <property type="entry name" value="Emfourin"/>
</dbReference>
<dbReference type="AlphaFoldDB" id="A0A1H1PUK5"/>
<evidence type="ECO:0000313" key="2">
    <source>
        <dbReference type="EMBL" id="SDS14868.1"/>
    </source>
</evidence>
<sequence>MNEQPAGNSREASDGVNGSSSTPAEGFGRLLVERSGGIGGMLVVWDVDIDASSRRDDLGPRIVELPWSGSGQSDDAQQPTGADRFTYLIESRFGRVRFGESEMPPEWKQLVDDVREVAEPQRRQPG</sequence>
<keyword evidence="3" id="KW-1185">Reference proteome</keyword>
<protein>
    <submittedName>
        <fullName evidence="2">Uncharacterized protein</fullName>
    </submittedName>
</protein>
<proteinExistence type="predicted"/>
<feature type="region of interest" description="Disordered" evidence="1">
    <location>
        <begin position="1"/>
        <end position="28"/>
    </location>
</feature>
<name>A0A1H1PUK5_9MICO</name>
<dbReference type="STRING" id="1136497.SAMN04489752_1085"/>
<dbReference type="OrthoDB" id="4947318at2"/>
<dbReference type="Pfam" id="PF20242">
    <property type="entry name" value="Emfourin"/>
    <property type="match status" value="1"/>
</dbReference>
<evidence type="ECO:0000256" key="1">
    <source>
        <dbReference type="SAM" id="MobiDB-lite"/>
    </source>
</evidence>
<dbReference type="EMBL" id="LT629766">
    <property type="protein sequence ID" value="SDS14868.1"/>
    <property type="molecule type" value="Genomic_DNA"/>
</dbReference>
<dbReference type="Proteomes" id="UP000199597">
    <property type="component" value="Chromosome I"/>
</dbReference>
<organism evidence="2 3">
    <name type="scientific">Brevibacterium siliguriense</name>
    <dbReference type="NCBI Taxonomy" id="1136497"/>
    <lineage>
        <taxon>Bacteria</taxon>
        <taxon>Bacillati</taxon>
        <taxon>Actinomycetota</taxon>
        <taxon>Actinomycetes</taxon>
        <taxon>Micrococcales</taxon>
        <taxon>Brevibacteriaceae</taxon>
        <taxon>Brevibacterium</taxon>
    </lineage>
</organism>
<gene>
    <name evidence="2" type="ORF">SAMN04489752_1085</name>
</gene>
<dbReference type="RefSeq" id="WP_157688980.1">
    <property type="nucleotide sequence ID" value="NZ_LT629766.1"/>
</dbReference>
<evidence type="ECO:0000313" key="3">
    <source>
        <dbReference type="Proteomes" id="UP000199597"/>
    </source>
</evidence>
<reference evidence="3" key="1">
    <citation type="submission" date="2016-10" db="EMBL/GenBank/DDBJ databases">
        <authorList>
            <person name="Varghese N."/>
            <person name="Submissions S."/>
        </authorList>
    </citation>
    <scope>NUCLEOTIDE SEQUENCE [LARGE SCALE GENOMIC DNA]</scope>
    <source>
        <strain evidence="3">DSM 23676</strain>
    </source>
</reference>